<name>A0A2P9AMU6_9HYPH</name>
<organism evidence="1 2">
    <name type="scientific">Mesorhizobium delmotii</name>
    <dbReference type="NCBI Taxonomy" id="1631247"/>
    <lineage>
        <taxon>Bacteria</taxon>
        <taxon>Pseudomonadati</taxon>
        <taxon>Pseudomonadota</taxon>
        <taxon>Alphaproteobacteria</taxon>
        <taxon>Hyphomicrobiales</taxon>
        <taxon>Phyllobacteriaceae</taxon>
        <taxon>Mesorhizobium</taxon>
    </lineage>
</organism>
<proteinExistence type="predicted"/>
<dbReference type="Proteomes" id="UP000245698">
    <property type="component" value="Unassembled WGS sequence"/>
</dbReference>
<evidence type="ECO:0000313" key="1">
    <source>
        <dbReference type="EMBL" id="SJM32450.1"/>
    </source>
</evidence>
<keyword evidence="2" id="KW-1185">Reference proteome</keyword>
<dbReference type="AlphaFoldDB" id="A0A2P9AMU6"/>
<sequence length="36" mass="4047">MTKRDVRLSGGELKALLLSDEDGFRKVLQTVVQETL</sequence>
<gene>
    <name evidence="1" type="ORF">BQ8482_290045</name>
</gene>
<evidence type="ECO:0000313" key="2">
    <source>
        <dbReference type="Proteomes" id="UP000245698"/>
    </source>
</evidence>
<reference evidence="2" key="1">
    <citation type="submission" date="2016-12" db="EMBL/GenBank/DDBJ databases">
        <authorList>
            <person name="Brunel B."/>
        </authorList>
    </citation>
    <scope>NUCLEOTIDE SEQUENCE [LARGE SCALE GENOMIC DNA]</scope>
</reference>
<dbReference type="EMBL" id="FUIG01000036">
    <property type="protein sequence ID" value="SJM32450.1"/>
    <property type="molecule type" value="Genomic_DNA"/>
</dbReference>
<protein>
    <submittedName>
        <fullName evidence="1">Uncharacterized protein</fullName>
    </submittedName>
</protein>
<accession>A0A2P9AMU6</accession>